<feature type="compositionally biased region" description="Low complexity" evidence="3">
    <location>
        <begin position="476"/>
        <end position="487"/>
    </location>
</feature>
<feature type="compositionally biased region" description="Polar residues" evidence="3">
    <location>
        <begin position="422"/>
        <end position="435"/>
    </location>
</feature>
<evidence type="ECO:0000256" key="3">
    <source>
        <dbReference type="SAM" id="MobiDB-lite"/>
    </source>
</evidence>
<feature type="compositionally biased region" description="Polar residues" evidence="3">
    <location>
        <begin position="118"/>
        <end position="129"/>
    </location>
</feature>
<dbReference type="EMBL" id="CAJRGZ010000019">
    <property type="protein sequence ID" value="CAG5159671.1"/>
    <property type="molecule type" value="Genomic_DNA"/>
</dbReference>
<keyword evidence="6" id="KW-1185">Reference proteome</keyword>
<dbReference type="PANTHER" id="PTHR40621:SF7">
    <property type="entry name" value="BZIP DOMAIN-CONTAINING PROTEIN"/>
    <property type="match status" value="1"/>
</dbReference>
<dbReference type="GeneID" id="67017452"/>
<comment type="subcellular location">
    <subcellularLocation>
        <location evidence="1">Nucleus</location>
    </subcellularLocation>
</comment>
<dbReference type="PROSITE" id="PS00036">
    <property type="entry name" value="BZIP_BASIC"/>
    <property type="match status" value="1"/>
</dbReference>
<evidence type="ECO:0000313" key="5">
    <source>
        <dbReference type="EMBL" id="CAG5159671.1"/>
    </source>
</evidence>
<feature type="region of interest" description="Disordered" evidence="3">
    <location>
        <begin position="66"/>
        <end position="90"/>
    </location>
</feature>
<dbReference type="SUPFAM" id="SSF57959">
    <property type="entry name" value="Leucine zipper domain"/>
    <property type="match status" value="1"/>
</dbReference>
<feature type="region of interest" description="Disordered" evidence="3">
    <location>
        <begin position="413"/>
        <end position="454"/>
    </location>
</feature>
<evidence type="ECO:0000256" key="2">
    <source>
        <dbReference type="ARBA" id="ARBA00023242"/>
    </source>
</evidence>
<dbReference type="CDD" id="cd14688">
    <property type="entry name" value="bZIP_YAP"/>
    <property type="match status" value="1"/>
</dbReference>
<organism evidence="5 6">
    <name type="scientific">Alternaria atra</name>
    <dbReference type="NCBI Taxonomy" id="119953"/>
    <lineage>
        <taxon>Eukaryota</taxon>
        <taxon>Fungi</taxon>
        <taxon>Dikarya</taxon>
        <taxon>Ascomycota</taxon>
        <taxon>Pezizomycotina</taxon>
        <taxon>Dothideomycetes</taxon>
        <taxon>Pleosporomycetidae</taxon>
        <taxon>Pleosporales</taxon>
        <taxon>Pleosporineae</taxon>
        <taxon>Pleosporaceae</taxon>
        <taxon>Alternaria</taxon>
        <taxon>Alternaria sect. Ulocladioides</taxon>
    </lineage>
</organism>
<evidence type="ECO:0000256" key="1">
    <source>
        <dbReference type="ARBA" id="ARBA00004123"/>
    </source>
</evidence>
<feature type="compositionally biased region" description="Low complexity" evidence="3">
    <location>
        <begin position="156"/>
        <end position="169"/>
    </location>
</feature>
<dbReference type="OrthoDB" id="5374328at2759"/>
<comment type="caution">
    <text evidence="5">The sequence shown here is derived from an EMBL/GenBank/DDBJ whole genome shotgun (WGS) entry which is preliminary data.</text>
</comment>
<dbReference type="GO" id="GO:0090575">
    <property type="term" value="C:RNA polymerase II transcription regulator complex"/>
    <property type="evidence" value="ECO:0007669"/>
    <property type="project" value="TreeGrafter"/>
</dbReference>
<dbReference type="RefSeq" id="XP_043169204.1">
    <property type="nucleotide sequence ID" value="XM_043313269.1"/>
</dbReference>
<reference evidence="5" key="1">
    <citation type="submission" date="2021-05" db="EMBL/GenBank/DDBJ databases">
        <authorList>
            <person name="Stam R."/>
        </authorList>
    </citation>
    <scope>NUCLEOTIDE SEQUENCE</scope>
    <source>
        <strain evidence="5">CS162</strain>
    </source>
</reference>
<dbReference type="PANTHER" id="PTHR40621">
    <property type="entry name" value="TRANSCRIPTION FACTOR KAPC-RELATED"/>
    <property type="match status" value="1"/>
</dbReference>
<evidence type="ECO:0000259" key="4">
    <source>
        <dbReference type="PROSITE" id="PS00036"/>
    </source>
</evidence>
<dbReference type="Pfam" id="PF10297">
    <property type="entry name" value="Hap4_Hap_bind"/>
    <property type="match status" value="1"/>
</dbReference>
<feature type="region of interest" description="Disordered" evidence="3">
    <location>
        <begin position="118"/>
        <end position="221"/>
    </location>
</feature>
<gene>
    <name evidence="5" type="ORF">ALTATR162_LOCUS5650</name>
</gene>
<dbReference type="GO" id="GO:0001228">
    <property type="term" value="F:DNA-binding transcription activator activity, RNA polymerase II-specific"/>
    <property type="evidence" value="ECO:0007669"/>
    <property type="project" value="TreeGrafter"/>
</dbReference>
<dbReference type="AlphaFoldDB" id="A0A8J2I134"/>
<dbReference type="InterPro" id="IPR018287">
    <property type="entry name" value="Hap4_TF_heteromerisation"/>
</dbReference>
<keyword evidence="2" id="KW-0539">Nucleus</keyword>
<evidence type="ECO:0000313" key="6">
    <source>
        <dbReference type="Proteomes" id="UP000676310"/>
    </source>
</evidence>
<sequence>MNNGNGPYNPYGQYALYRRGNVDYEDDGVYYCYNRDAMPPPMPYPSSTSQTAVGYEPDVLESLPASRGMSGFGFGSDNPGSSSDNIRPPHSYLTLQHVNMSNDAAAYDNADTPVANYSAVSSPAESPGSSAFGVAGSEDRRSSTSRHLIPKAPHPSLNTATLSATSNTNGPCQSGGGPASKQHTVPPRPKPGRKPATEEPESRRKAQNRASQRNFRERKQKNVQNLLETVAMMKQEQNDKDSANARTLQAMEERMHYLARSLHESQEANRLLEQRLKIYEQGGIPDTQGLSMSAQNGPPEQNHDFAMLRNARHDQPLQNMQSGCNRCTPEHCACLADLTHDLQFSGEAMAGVVRDGHEDLDDEKHPHVEYEVDFTEKFKTKHHPVAFAPSMEESKITDCGFCEGQKEICICDPPTRVDSADESTSLTRMASGSSSEDVKPKMAMTGPGSCADCQSNPQQRAWCQRVAQLRSEGTPSSSRRNSSKSSSLDIMEPKASTSIDMNAGFSSPVGTGRTVGCSEAFKLLDGRVSTDPNDMDWRQLKPVPQTFARQEARRDTFTMEPGMYSAMELDASSILTTLQHAQRPLRPRPSDGPHAPLIEEAEERRRASFSPMTKVEDHAMLDAVSHYNIG</sequence>
<proteinExistence type="predicted"/>
<feature type="region of interest" description="Disordered" evidence="3">
    <location>
        <begin position="583"/>
        <end position="611"/>
    </location>
</feature>
<dbReference type="Gene3D" id="1.20.5.170">
    <property type="match status" value="1"/>
</dbReference>
<name>A0A8J2I134_9PLEO</name>
<accession>A0A8J2I134</accession>
<dbReference type="InterPro" id="IPR046347">
    <property type="entry name" value="bZIP_sf"/>
</dbReference>
<dbReference type="Proteomes" id="UP000676310">
    <property type="component" value="Unassembled WGS sequence"/>
</dbReference>
<protein>
    <recommendedName>
        <fullName evidence="4">BZIP domain-containing protein</fullName>
    </recommendedName>
</protein>
<dbReference type="GO" id="GO:0000976">
    <property type="term" value="F:transcription cis-regulatory region binding"/>
    <property type="evidence" value="ECO:0007669"/>
    <property type="project" value="InterPro"/>
</dbReference>
<feature type="compositionally biased region" description="Basic and acidic residues" evidence="3">
    <location>
        <begin position="195"/>
        <end position="204"/>
    </location>
</feature>
<feature type="domain" description="BZIP" evidence="4">
    <location>
        <begin position="203"/>
        <end position="218"/>
    </location>
</feature>
<dbReference type="InterPro" id="IPR004827">
    <property type="entry name" value="bZIP"/>
</dbReference>
<feature type="region of interest" description="Disordered" evidence="3">
    <location>
        <begin position="467"/>
        <end position="503"/>
    </location>
</feature>
<dbReference type="InterPro" id="IPR050936">
    <property type="entry name" value="AP-1-like"/>
</dbReference>